<dbReference type="InterPro" id="IPR038169">
    <property type="entry name" value="DC-UbP/UBTD2_N_sf"/>
</dbReference>
<evidence type="ECO:0000259" key="2">
    <source>
        <dbReference type="Pfam" id="PF16455"/>
    </source>
</evidence>
<dbReference type="PANTHER" id="PTHR13609">
    <property type="entry name" value="UBIQUITIN DOMAIN CONTAINING 1 PROTEIN-RELATED"/>
    <property type="match status" value="1"/>
</dbReference>
<dbReference type="EMBL" id="CP031036">
    <property type="protein sequence ID" value="QDZ20065.1"/>
    <property type="molecule type" value="Genomic_DNA"/>
</dbReference>
<proteinExistence type="predicted"/>
<feature type="region of interest" description="Disordered" evidence="1">
    <location>
        <begin position="1"/>
        <end position="21"/>
    </location>
</feature>
<dbReference type="OrthoDB" id="1640476at2759"/>
<protein>
    <submittedName>
        <fullName evidence="3">Ubiquitin domain-containing protein</fullName>
    </submittedName>
</protein>
<gene>
    <name evidence="3" type="ORF">A3770_03p25830</name>
</gene>
<keyword evidence="4" id="KW-1185">Reference proteome</keyword>
<accession>A0A5B8MK36</accession>
<evidence type="ECO:0000313" key="4">
    <source>
        <dbReference type="Proteomes" id="UP000316726"/>
    </source>
</evidence>
<evidence type="ECO:0000313" key="3">
    <source>
        <dbReference type="EMBL" id="QDZ20065.1"/>
    </source>
</evidence>
<dbReference type="Gene3D" id="1.20.225.20">
    <property type="entry name" value="Ub domain-containing protein, DC-UbP/UBTD2, N-terminal domain"/>
    <property type="match status" value="1"/>
</dbReference>
<feature type="domain" description="DC-UbP/UBTD2 N-terminal" evidence="2">
    <location>
        <begin position="16"/>
        <end position="106"/>
    </location>
</feature>
<reference evidence="3 4" key="1">
    <citation type="submission" date="2018-07" db="EMBL/GenBank/DDBJ databases">
        <title>The complete nuclear genome of the prasinophyte Chloropicon primus (CCMP1205).</title>
        <authorList>
            <person name="Pombert J.-F."/>
            <person name="Otis C."/>
            <person name="Turmel M."/>
            <person name="Lemieux C."/>
        </authorList>
    </citation>
    <scope>NUCLEOTIDE SEQUENCE [LARGE SCALE GENOMIC DNA]</scope>
    <source>
        <strain evidence="3 4">CCMP1205</strain>
    </source>
</reference>
<dbReference type="InterPro" id="IPR039869">
    <property type="entry name" value="UBTD1/2"/>
</dbReference>
<dbReference type="AlphaFoldDB" id="A0A5B8MK36"/>
<dbReference type="Pfam" id="PF16455">
    <property type="entry name" value="UBD"/>
    <property type="match status" value="1"/>
</dbReference>
<sequence length="107" mass="12057">MGCLNSKEKARKGFKPSWKSEEPITREKLQQLRDEFWDTAPHYGGESVIWDALKVAVSADDIESAKLILDAADVIISEPDLSVCYDQKGRKYELPVFVLSDPINLSD</sequence>
<dbReference type="InterPro" id="IPR032752">
    <property type="entry name" value="DC-UbP/UBTD2_N"/>
</dbReference>
<name>A0A5B8MK36_9CHLO</name>
<evidence type="ECO:0000256" key="1">
    <source>
        <dbReference type="SAM" id="MobiDB-lite"/>
    </source>
</evidence>
<dbReference type="Proteomes" id="UP000316726">
    <property type="component" value="Chromosome 3"/>
</dbReference>
<organism evidence="3 4">
    <name type="scientific">Chloropicon primus</name>
    <dbReference type="NCBI Taxonomy" id="1764295"/>
    <lineage>
        <taxon>Eukaryota</taxon>
        <taxon>Viridiplantae</taxon>
        <taxon>Chlorophyta</taxon>
        <taxon>Chloropicophyceae</taxon>
        <taxon>Chloropicales</taxon>
        <taxon>Chloropicaceae</taxon>
        <taxon>Chloropicon</taxon>
    </lineage>
</organism>